<dbReference type="Proteomes" id="UP000275069">
    <property type="component" value="Plasmid unnamed1"/>
</dbReference>
<organism evidence="2 3">
    <name type="scientific">Gryllotalpicola protaetiae</name>
    <dbReference type="NCBI Taxonomy" id="2419771"/>
    <lineage>
        <taxon>Bacteria</taxon>
        <taxon>Bacillati</taxon>
        <taxon>Actinomycetota</taxon>
        <taxon>Actinomycetes</taxon>
        <taxon>Micrococcales</taxon>
        <taxon>Microbacteriaceae</taxon>
        <taxon>Gryllotalpicola</taxon>
    </lineage>
</organism>
<feature type="transmembrane region" description="Helical" evidence="1">
    <location>
        <begin position="31"/>
        <end position="64"/>
    </location>
</feature>
<dbReference type="EMBL" id="CP032625">
    <property type="protein sequence ID" value="AYG05559.1"/>
    <property type="molecule type" value="Genomic_DNA"/>
</dbReference>
<keyword evidence="1" id="KW-0812">Transmembrane</keyword>
<sequence length="560" mass="60925">MSEQPFVRYLGGEAGYRNFFGGTGNGLRNGLLALCVAAGLVGMVFGGGLWALAAGVIGAALVIVATIRTHRGSILDRWKRRSRWKARKRAGTDHFEPYQVGRWDQLTEATQHGTRAERQAAQKALNAMRANPDGADGMGWLQYGSRVPGIAWHAPAGEQPYLSVAFAVSGQLRGLEGVEKIVRAAEGWGRFLAGRAGTESLVRRVQTLSRLLPPDTARQQQWAAQNIDAAPEDAGEHAKFMQQLASYDEVIGLASANAMVQRHYVILSWPLSGEFLDTASNYGEGRDGWRRLMADQIEATVRGLKAARQGEAVPLTARQTAALMLHQQNPHLLIDAARRADPLDFGVRSYDEFSAHIVEGVDELHQTEDGNPIPVTWWHRTAAIRADALETGGRTPLWTLKLVTGAELDFIRSISFHINLVPATEAKVRARKDVTSDASALLADKKKGRQISDQTEGNLSAAQRRRNDLAAGSSHQGVEWIGYITISARSRDELARASRRLSETCKNDPGIARLDWLDSFQAAASGLTWPIGRGITPTGTTAGGRMIQALAGHTEKEALS</sequence>
<evidence type="ECO:0000256" key="1">
    <source>
        <dbReference type="SAM" id="Phobius"/>
    </source>
</evidence>
<reference evidence="2 3" key="1">
    <citation type="submission" date="2018-09" db="EMBL/GenBank/DDBJ databases">
        <title>Genome sequencing of strain 2DFW10M-5.</title>
        <authorList>
            <person name="Heo J."/>
            <person name="Kim S.-J."/>
            <person name="Kwon S.-W."/>
        </authorList>
    </citation>
    <scope>NUCLEOTIDE SEQUENCE [LARGE SCALE GENOMIC DNA]</scope>
    <source>
        <strain evidence="2 3">2DFW10M-5</strain>
        <plasmid evidence="2 3">unnamed1</plasmid>
    </source>
</reference>
<name>A0A387BXF0_9MICO</name>
<evidence type="ECO:0000313" key="3">
    <source>
        <dbReference type="Proteomes" id="UP000275069"/>
    </source>
</evidence>
<gene>
    <name evidence="2" type="ORF">D7I44_17940</name>
</gene>
<dbReference type="RefSeq" id="WP_120791087.1">
    <property type="nucleotide sequence ID" value="NZ_CP032625.1"/>
</dbReference>
<keyword evidence="1" id="KW-0472">Membrane</keyword>
<keyword evidence="2" id="KW-0614">Plasmid</keyword>
<dbReference type="OrthoDB" id="4434319at2"/>
<dbReference type="KEGG" id="gry:D7I44_17940"/>
<evidence type="ECO:0000313" key="2">
    <source>
        <dbReference type="EMBL" id="AYG05559.1"/>
    </source>
</evidence>
<dbReference type="AlphaFoldDB" id="A0A387BXF0"/>
<geneLocation type="plasmid" evidence="2 3">
    <name>unnamed1</name>
</geneLocation>
<proteinExistence type="predicted"/>
<accession>A0A387BXF0</accession>
<keyword evidence="1" id="KW-1133">Transmembrane helix</keyword>
<protein>
    <submittedName>
        <fullName evidence="2">Uncharacterized protein</fullName>
    </submittedName>
</protein>
<keyword evidence="3" id="KW-1185">Reference proteome</keyword>